<gene>
    <name evidence="2" type="ORF">NTEN_LOCUS3179</name>
</gene>
<proteinExistence type="predicted"/>
<feature type="transmembrane region" description="Helical" evidence="1">
    <location>
        <begin position="274"/>
        <end position="293"/>
    </location>
</feature>
<keyword evidence="1" id="KW-1133">Transmembrane helix</keyword>
<evidence type="ECO:0000256" key="1">
    <source>
        <dbReference type="SAM" id="Phobius"/>
    </source>
</evidence>
<evidence type="ECO:0000313" key="2">
    <source>
        <dbReference type="EMBL" id="CAA9996739.1"/>
    </source>
</evidence>
<protein>
    <submittedName>
        <fullName evidence="2">Uncharacterized protein</fullName>
    </submittedName>
</protein>
<sequence length="338" mass="38469">MALSLLTGLCLAIFSKTPFKNDNEANDTISSCFTLKVTRLSTKYSHVNNPQQLFGFQFHNTNSSLTHSGIMNSIFRLSRLSGTFPLNGDFQKSKFLIWYTAVLCLSLLGGLAIPISNYYRTISKPRGTKDSIKFFSLFMMTSNGLWMCFHNISVIKNAEVIKNCAESLRNGYLAKVSCRTMRIAISMIALKSSIIGMVLISEGVYWDFAEEAFRTINHILELEIVLQFCTFLAAVEHRLIVITNELSPYQADYLTHFELVLHLKTLNQTYGWQLLGIFSQIFAYTVVYLYFLIGELESPSNRGVLMEYFLLTGLIYSIIYRCYELLVIVNRCTEATFA</sequence>
<dbReference type="Proteomes" id="UP000479000">
    <property type="component" value="Unassembled WGS sequence"/>
</dbReference>
<dbReference type="EMBL" id="CADCXU010004902">
    <property type="protein sequence ID" value="CAA9996739.1"/>
    <property type="molecule type" value="Genomic_DNA"/>
</dbReference>
<keyword evidence="3" id="KW-1185">Reference proteome</keyword>
<keyword evidence="1" id="KW-0472">Membrane</keyword>
<name>A0A6H5G3Q5_9HEMI</name>
<dbReference type="AlphaFoldDB" id="A0A6H5G3Q5"/>
<feature type="transmembrane region" description="Helical" evidence="1">
    <location>
        <begin position="96"/>
        <end position="119"/>
    </location>
</feature>
<feature type="non-terminal residue" evidence="2">
    <location>
        <position position="338"/>
    </location>
</feature>
<accession>A0A6H5G3Q5</accession>
<reference evidence="2 3" key="1">
    <citation type="submission" date="2020-02" db="EMBL/GenBank/DDBJ databases">
        <authorList>
            <person name="Ferguson B K."/>
        </authorList>
    </citation>
    <scope>NUCLEOTIDE SEQUENCE [LARGE SCALE GENOMIC DNA]</scope>
</reference>
<keyword evidence="1" id="KW-0812">Transmembrane</keyword>
<evidence type="ECO:0000313" key="3">
    <source>
        <dbReference type="Proteomes" id="UP000479000"/>
    </source>
</evidence>
<organism evidence="2 3">
    <name type="scientific">Nesidiocoris tenuis</name>
    <dbReference type="NCBI Taxonomy" id="355587"/>
    <lineage>
        <taxon>Eukaryota</taxon>
        <taxon>Metazoa</taxon>
        <taxon>Ecdysozoa</taxon>
        <taxon>Arthropoda</taxon>
        <taxon>Hexapoda</taxon>
        <taxon>Insecta</taxon>
        <taxon>Pterygota</taxon>
        <taxon>Neoptera</taxon>
        <taxon>Paraneoptera</taxon>
        <taxon>Hemiptera</taxon>
        <taxon>Heteroptera</taxon>
        <taxon>Panheteroptera</taxon>
        <taxon>Cimicomorpha</taxon>
        <taxon>Miridae</taxon>
        <taxon>Dicyphina</taxon>
        <taxon>Nesidiocoris</taxon>
    </lineage>
</organism>
<feature type="transmembrane region" description="Helical" evidence="1">
    <location>
        <begin position="305"/>
        <end position="323"/>
    </location>
</feature>